<dbReference type="EMBL" id="KB206890">
    <property type="protein sequence ID" value="ELP87024.1"/>
    <property type="molecule type" value="Genomic_DNA"/>
</dbReference>
<protein>
    <submittedName>
        <fullName evidence="1">Uncharacterized protein</fullName>
    </submittedName>
</protein>
<reference evidence="1 2" key="1">
    <citation type="submission" date="2012-10" db="EMBL/GenBank/DDBJ databases">
        <authorList>
            <person name="Zafar N."/>
            <person name="Inman J."/>
            <person name="Hall N."/>
            <person name="Lorenzi H."/>
            <person name="Caler E."/>
        </authorList>
    </citation>
    <scope>NUCLEOTIDE SEQUENCE [LARGE SCALE GENOMIC DNA]</scope>
    <source>
        <strain evidence="1 2">IP1</strain>
    </source>
</reference>
<evidence type="ECO:0000313" key="2">
    <source>
        <dbReference type="Proteomes" id="UP000014680"/>
    </source>
</evidence>
<keyword evidence="2" id="KW-1185">Reference proteome</keyword>
<proteinExistence type="predicted"/>
<dbReference type="Proteomes" id="UP000014680">
    <property type="component" value="Unassembled WGS sequence"/>
</dbReference>
<dbReference type="OrthoDB" id="26336at2759"/>
<dbReference type="GeneID" id="14885933"/>
<dbReference type="KEGG" id="eiv:EIN_319430"/>
<dbReference type="VEuPathDB" id="AmoebaDB:EIN_319430"/>
<sequence length="106" mass="12084">MQTVFRPVTLPTYHKTFFPLVQISMDSFVENSFKRSVSVTNTVASFEEKPHRAVSAAVQENSIPLTLDNLSKNGLGFLSTEDKNERVYYWTETITEQCLYPDPCSL</sequence>
<evidence type="ECO:0000313" key="1">
    <source>
        <dbReference type="EMBL" id="ELP87024.1"/>
    </source>
</evidence>
<dbReference type="RefSeq" id="XP_004253795.1">
    <property type="nucleotide sequence ID" value="XM_004253747.1"/>
</dbReference>
<gene>
    <name evidence="1" type="ORF">EIN_319430</name>
</gene>
<dbReference type="AlphaFoldDB" id="A0A0A1TZM8"/>
<name>A0A0A1TZM8_ENTIV</name>
<organism evidence="1 2">
    <name type="scientific">Entamoeba invadens IP1</name>
    <dbReference type="NCBI Taxonomy" id="370355"/>
    <lineage>
        <taxon>Eukaryota</taxon>
        <taxon>Amoebozoa</taxon>
        <taxon>Evosea</taxon>
        <taxon>Archamoebae</taxon>
        <taxon>Mastigamoebida</taxon>
        <taxon>Entamoebidae</taxon>
        <taxon>Entamoeba</taxon>
    </lineage>
</organism>
<accession>A0A0A1TZM8</accession>